<reference evidence="1 2" key="1">
    <citation type="journal article" date="2011" name="BMC Genomics">
        <title>Insight into cross-talk between intra-amoebal pathogens.</title>
        <authorList>
            <person name="Gimenez G."/>
            <person name="Bertelli C."/>
            <person name="Moliner C."/>
            <person name="Robert C."/>
            <person name="Raoult D."/>
            <person name="Fournier P.E."/>
            <person name="Greub G."/>
        </authorList>
    </citation>
    <scope>NUCLEOTIDE SEQUENCE [LARGE SCALE GENOMIC DNA]</scope>
    <source>
        <strain evidence="1 2">LLAP12</strain>
    </source>
</reference>
<evidence type="ECO:0000313" key="1">
    <source>
        <dbReference type="EMBL" id="EHL29646.1"/>
    </source>
</evidence>
<evidence type="ECO:0000313" key="2">
    <source>
        <dbReference type="Proteomes" id="UP000002770"/>
    </source>
</evidence>
<name>G9ETH9_9GAMM</name>
<dbReference type="EMBL" id="JH413847">
    <property type="protein sequence ID" value="EHL29646.1"/>
    <property type="molecule type" value="Genomic_DNA"/>
</dbReference>
<organism evidence="1 2">
    <name type="scientific">Legionella drancourtii LLAP12</name>
    <dbReference type="NCBI Taxonomy" id="658187"/>
    <lineage>
        <taxon>Bacteria</taxon>
        <taxon>Pseudomonadati</taxon>
        <taxon>Pseudomonadota</taxon>
        <taxon>Gammaproteobacteria</taxon>
        <taxon>Legionellales</taxon>
        <taxon>Legionellaceae</taxon>
        <taxon>Legionella</taxon>
    </lineage>
</organism>
<dbReference type="Proteomes" id="UP000002770">
    <property type="component" value="Unassembled WGS sequence"/>
</dbReference>
<proteinExistence type="predicted"/>
<dbReference type="STRING" id="658187.LDG_8611"/>
<keyword evidence="2" id="KW-1185">Reference proteome</keyword>
<gene>
    <name evidence="1" type="ORF">LDG_8611</name>
</gene>
<dbReference type="AlphaFoldDB" id="G9ETH9"/>
<accession>G9ETH9</accession>
<sequence>MTTTSSAISIYVHFKILYTSPPFPNFQTKLSSVFNLVAD</sequence>
<protein>
    <submittedName>
        <fullName evidence="1">Uncharacterized protein</fullName>
    </submittedName>
</protein>
<dbReference type="InParanoid" id="G9ETH9"/>
<dbReference type="HOGENOM" id="CLU_3312050_0_0_6"/>